<dbReference type="PANTHER" id="PTHR24567:SF68">
    <property type="entry name" value="DNA-BINDING TRANSCRIPTIONAL DUAL REGULATOR CRP"/>
    <property type="match status" value="1"/>
</dbReference>
<dbReference type="InterPro" id="IPR050397">
    <property type="entry name" value="Env_Response_Regulators"/>
</dbReference>
<dbReference type="Gene3D" id="2.60.120.10">
    <property type="entry name" value="Jelly Rolls"/>
    <property type="match status" value="1"/>
</dbReference>
<dbReference type="AlphaFoldDB" id="A0A918Q7W3"/>
<dbReference type="InterPro" id="IPR018490">
    <property type="entry name" value="cNMP-bd_dom_sf"/>
</dbReference>
<protein>
    <submittedName>
        <fullName evidence="6">Crp/Fnr family transcriptional regulator</fullName>
    </submittedName>
</protein>
<reference evidence="6" key="2">
    <citation type="submission" date="2020-09" db="EMBL/GenBank/DDBJ databases">
        <authorList>
            <person name="Sun Q."/>
            <person name="Ohkuma M."/>
        </authorList>
    </citation>
    <scope>NUCLEOTIDE SEQUENCE</scope>
    <source>
        <strain evidence="6">JCM 4988</strain>
    </source>
</reference>
<evidence type="ECO:0000256" key="2">
    <source>
        <dbReference type="ARBA" id="ARBA00023125"/>
    </source>
</evidence>
<evidence type="ECO:0000259" key="4">
    <source>
        <dbReference type="PROSITE" id="PS50042"/>
    </source>
</evidence>
<evidence type="ECO:0000256" key="3">
    <source>
        <dbReference type="ARBA" id="ARBA00023163"/>
    </source>
</evidence>
<keyword evidence="3" id="KW-0804">Transcription</keyword>
<proteinExistence type="predicted"/>
<dbReference type="InterPro" id="IPR036388">
    <property type="entry name" value="WH-like_DNA-bd_sf"/>
</dbReference>
<evidence type="ECO:0000313" key="6">
    <source>
        <dbReference type="EMBL" id="GGZ37177.1"/>
    </source>
</evidence>
<evidence type="ECO:0000256" key="1">
    <source>
        <dbReference type="ARBA" id="ARBA00023015"/>
    </source>
</evidence>
<dbReference type="InterPro" id="IPR000595">
    <property type="entry name" value="cNMP-bd_dom"/>
</dbReference>
<dbReference type="SUPFAM" id="SSF46785">
    <property type="entry name" value="Winged helix' DNA-binding domain"/>
    <property type="match status" value="1"/>
</dbReference>
<dbReference type="PROSITE" id="PS50042">
    <property type="entry name" value="CNMP_BINDING_3"/>
    <property type="match status" value="1"/>
</dbReference>
<reference evidence="6" key="1">
    <citation type="journal article" date="2014" name="Int. J. Syst. Evol. Microbiol.">
        <title>Complete genome sequence of Corynebacterium casei LMG S-19264T (=DSM 44701T), isolated from a smear-ripened cheese.</title>
        <authorList>
            <consortium name="US DOE Joint Genome Institute (JGI-PGF)"/>
            <person name="Walter F."/>
            <person name="Albersmeier A."/>
            <person name="Kalinowski J."/>
            <person name="Ruckert C."/>
        </authorList>
    </citation>
    <scope>NUCLEOTIDE SEQUENCE</scope>
    <source>
        <strain evidence="6">JCM 4988</strain>
    </source>
</reference>
<organism evidence="6 7">
    <name type="scientific">Streptomyces inusitatus</name>
    <dbReference type="NCBI Taxonomy" id="68221"/>
    <lineage>
        <taxon>Bacteria</taxon>
        <taxon>Bacillati</taxon>
        <taxon>Actinomycetota</taxon>
        <taxon>Actinomycetes</taxon>
        <taxon>Kitasatosporales</taxon>
        <taxon>Streptomycetaceae</taxon>
        <taxon>Streptomyces</taxon>
    </lineage>
</organism>
<dbReference type="GO" id="GO:0005829">
    <property type="term" value="C:cytosol"/>
    <property type="evidence" value="ECO:0007669"/>
    <property type="project" value="TreeGrafter"/>
</dbReference>
<dbReference type="InterPro" id="IPR012318">
    <property type="entry name" value="HTH_CRP"/>
</dbReference>
<dbReference type="GO" id="GO:0003700">
    <property type="term" value="F:DNA-binding transcription factor activity"/>
    <property type="evidence" value="ECO:0007669"/>
    <property type="project" value="TreeGrafter"/>
</dbReference>
<dbReference type="Proteomes" id="UP000630936">
    <property type="component" value="Unassembled WGS sequence"/>
</dbReference>
<gene>
    <name evidence="6" type="primary">fnr</name>
    <name evidence="6" type="ORF">GCM10010387_34100</name>
</gene>
<dbReference type="EMBL" id="BMWG01000009">
    <property type="protein sequence ID" value="GGZ37177.1"/>
    <property type="molecule type" value="Genomic_DNA"/>
</dbReference>
<dbReference type="Pfam" id="PF00027">
    <property type="entry name" value="cNMP_binding"/>
    <property type="match status" value="1"/>
</dbReference>
<evidence type="ECO:0000259" key="5">
    <source>
        <dbReference type="PROSITE" id="PS51063"/>
    </source>
</evidence>
<accession>A0A918Q7W3</accession>
<dbReference type="GO" id="GO:0003677">
    <property type="term" value="F:DNA binding"/>
    <property type="evidence" value="ECO:0007669"/>
    <property type="project" value="UniProtKB-KW"/>
</dbReference>
<dbReference type="PROSITE" id="PS51063">
    <property type="entry name" value="HTH_CRP_2"/>
    <property type="match status" value="1"/>
</dbReference>
<dbReference type="InterPro" id="IPR014710">
    <property type="entry name" value="RmlC-like_jellyroll"/>
</dbReference>
<keyword evidence="1" id="KW-0805">Transcription regulation</keyword>
<keyword evidence="2" id="KW-0238">DNA-binding</keyword>
<dbReference type="PANTHER" id="PTHR24567">
    <property type="entry name" value="CRP FAMILY TRANSCRIPTIONAL REGULATORY PROTEIN"/>
    <property type="match status" value="1"/>
</dbReference>
<name>A0A918Q7W3_9ACTN</name>
<dbReference type="CDD" id="cd00038">
    <property type="entry name" value="CAP_ED"/>
    <property type="match status" value="1"/>
</dbReference>
<sequence length="194" mass="21199">MTRRPLGFRPPGVTLLEQGTPGTGAFALISGMVKVIRRDRGDRQRLLAFRGPGEVLGEMALQYGGERLADVRTMSRCRVVWISAGDFHHLVKQHDLAYSLAVVASSRLREQTEMYDGAIHQRLAMALLRLVDISEGVCSFSLTREELAQHIGAGRNSVTKGLRALGPDKVRVEKGRIIVSSVEGLKRALADAGP</sequence>
<evidence type="ECO:0000313" key="7">
    <source>
        <dbReference type="Proteomes" id="UP000630936"/>
    </source>
</evidence>
<dbReference type="Pfam" id="PF13545">
    <property type="entry name" value="HTH_Crp_2"/>
    <property type="match status" value="1"/>
</dbReference>
<keyword evidence="7" id="KW-1185">Reference proteome</keyword>
<dbReference type="InterPro" id="IPR036390">
    <property type="entry name" value="WH_DNA-bd_sf"/>
</dbReference>
<dbReference type="SUPFAM" id="SSF51206">
    <property type="entry name" value="cAMP-binding domain-like"/>
    <property type="match status" value="1"/>
</dbReference>
<feature type="domain" description="HTH crp-type" evidence="5">
    <location>
        <begin position="117"/>
        <end position="183"/>
    </location>
</feature>
<dbReference type="Gene3D" id="1.10.10.10">
    <property type="entry name" value="Winged helix-like DNA-binding domain superfamily/Winged helix DNA-binding domain"/>
    <property type="match status" value="1"/>
</dbReference>
<comment type="caution">
    <text evidence="6">The sequence shown here is derived from an EMBL/GenBank/DDBJ whole genome shotgun (WGS) entry which is preliminary data.</text>
</comment>
<feature type="domain" description="Cyclic nucleotide-binding" evidence="4">
    <location>
        <begin position="1"/>
        <end position="91"/>
    </location>
</feature>